<dbReference type="EMBL" id="CAJNOC010000055">
    <property type="protein sequence ID" value="CAF0710279.1"/>
    <property type="molecule type" value="Genomic_DNA"/>
</dbReference>
<accession>A0A813M5I6</accession>
<feature type="transmembrane region" description="Helical" evidence="1">
    <location>
        <begin position="148"/>
        <end position="175"/>
    </location>
</feature>
<keyword evidence="1" id="KW-0812">Transmembrane</keyword>
<evidence type="ECO:0000313" key="4">
    <source>
        <dbReference type="Proteomes" id="UP000663879"/>
    </source>
</evidence>
<organism evidence="3 4">
    <name type="scientific">Brachionus calyciflorus</name>
    <dbReference type="NCBI Taxonomy" id="104777"/>
    <lineage>
        <taxon>Eukaryota</taxon>
        <taxon>Metazoa</taxon>
        <taxon>Spiralia</taxon>
        <taxon>Gnathifera</taxon>
        <taxon>Rotifera</taxon>
        <taxon>Eurotatoria</taxon>
        <taxon>Monogononta</taxon>
        <taxon>Pseudotrocha</taxon>
        <taxon>Ploima</taxon>
        <taxon>Brachionidae</taxon>
        <taxon>Brachionus</taxon>
    </lineage>
</organism>
<keyword evidence="1" id="KW-1133">Transmembrane helix</keyword>
<keyword evidence="2" id="KW-0732">Signal</keyword>
<keyword evidence="1" id="KW-0472">Membrane</keyword>
<evidence type="ECO:0000313" key="3">
    <source>
        <dbReference type="EMBL" id="CAF0710279.1"/>
    </source>
</evidence>
<keyword evidence="4" id="KW-1185">Reference proteome</keyword>
<sequence length="331" mass="38720">MNNLIFKIVLSLLNLNLITCSENCLDTNDLTSYNKTINPLYSVFERSKPIKCGIINHQLVSNKNSSSKFFISWIFESKTSVKLTFLLENVDNFTQINYYYLIKKFGKDDVATEVNKFDQNNSYKETLLIKYDPLPFHLVEVYDILKNILNVCVVIINLNYGFSFSLPFMCVDIFLDREYYKSLDKESMDHLGFYFRQHSLGTLIVLFPLTIFIYLAICLWHKKHVKSNSFIKEMLLKNRIFNNISISDLYNELSEQTQKENIIYKYNSNVSMVQKNSHENVDHAINEGPSKMETKAKINQLLTPCVSFKSYEATSFYSNKRNANHFIESRV</sequence>
<dbReference type="Proteomes" id="UP000663879">
    <property type="component" value="Unassembled WGS sequence"/>
</dbReference>
<proteinExistence type="predicted"/>
<feature type="transmembrane region" description="Helical" evidence="1">
    <location>
        <begin position="195"/>
        <end position="220"/>
    </location>
</feature>
<feature type="chain" id="PRO_5032425849" evidence="2">
    <location>
        <begin position="21"/>
        <end position="331"/>
    </location>
</feature>
<protein>
    <submittedName>
        <fullName evidence="3">Uncharacterized protein</fullName>
    </submittedName>
</protein>
<dbReference type="AlphaFoldDB" id="A0A813M5I6"/>
<evidence type="ECO:0000256" key="2">
    <source>
        <dbReference type="SAM" id="SignalP"/>
    </source>
</evidence>
<gene>
    <name evidence="3" type="ORF">OXX778_LOCUS954</name>
</gene>
<evidence type="ECO:0000256" key="1">
    <source>
        <dbReference type="SAM" id="Phobius"/>
    </source>
</evidence>
<reference evidence="3" key="1">
    <citation type="submission" date="2021-02" db="EMBL/GenBank/DDBJ databases">
        <authorList>
            <person name="Nowell W R."/>
        </authorList>
    </citation>
    <scope>NUCLEOTIDE SEQUENCE</scope>
    <source>
        <strain evidence="3">Ploen Becks lab</strain>
    </source>
</reference>
<comment type="caution">
    <text evidence="3">The sequence shown here is derived from an EMBL/GenBank/DDBJ whole genome shotgun (WGS) entry which is preliminary data.</text>
</comment>
<name>A0A813M5I6_9BILA</name>
<feature type="signal peptide" evidence="2">
    <location>
        <begin position="1"/>
        <end position="20"/>
    </location>
</feature>